<keyword evidence="1" id="KW-0812">Transmembrane</keyword>
<dbReference type="PROSITE" id="PS51257">
    <property type="entry name" value="PROKAR_LIPOPROTEIN"/>
    <property type="match status" value="1"/>
</dbReference>
<dbReference type="EMBL" id="UINC01098523">
    <property type="protein sequence ID" value="SVC57110.1"/>
    <property type="molecule type" value="Genomic_DNA"/>
</dbReference>
<evidence type="ECO:0000313" key="3">
    <source>
        <dbReference type="EMBL" id="SVC57110.1"/>
    </source>
</evidence>
<keyword evidence="1" id="KW-0472">Membrane</keyword>
<evidence type="ECO:0000256" key="1">
    <source>
        <dbReference type="SAM" id="Phobius"/>
    </source>
</evidence>
<name>A0A382N8P1_9ZZZZ</name>
<protein>
    <recommendedName>
        <fullName evidence="2">DUF1468 domain-containing protein</fullName>
    </recommendedName>
</protein>
<dbReference type="Pfam" id="PF07331">
    <property type="entry name" value="TctB"/>
    <property type="match status" value="1"/>
</dbReference>
<keyword evidence="1" id="KW-1133">Transmembrane helix</keyword>
<feature type="transmembrane region" description="Helical" evidence="1">
    <location>
        <begin position="7"/>
        <end position="26"/>
    </location>
</feature>
<proteinExistence type="predicted"/>
<reference evidence="3" key="1">
    <citation type="submission" date="2018-05" db="EMBL/GenBank/DDBJ databases">
        <authorList>
            <person name="Lanie J.A."/>
            <person name="Ng W.-L."/>
            <person name="Kazmierczak K.M."/>
            <person name="Andrzejewski T.M."/>
            <person name="Davidsen T.M."/>
            <person name="Wayne K.J."/>
            <person name="Tettelin H."/>
            <person name="Glass J.I."/>
            <person name="Rusch D."/>
            <person name="Podicherti R."/>
            <person name="Tsui H.-C.T."/>
            <person name="Winkler M.E."/>
        </authorList>
    </citation>
    <scope>NUCLEOTIDE SEQUENCE</scope>
</reference>
<dbReference type="InterPro" id="IPR009936">
    <property type="entry name" value="DUF1468"/>
</dbReference>
<gene>
    <name evidence="3" type="ORF">METZ01_LOCUS309964</name>
</gene>
<feature type="domain" description="DUF1468" evidence="2">
    <location>
        <begin position="11"/>
        <end position="157"/>
    </location>
</feature>
<sequence length="163" mass="17837">MMSEKKINLSIGIVSIILSCAIYFLVPFEVNSDPIPGTGDLVRITPATIPLICAVAFVAIGGLFIMQPYVFSKSDDQDDDITFSRDGLVRGFVTLLMVISYPVLLEALGFLLGTTVILFALNLYFGTRKIWQLVLGAVILPICLTYIFGSLMYVPLPDGYLFG</sequence>
<feature type="transmembrane region" description="Helical" evidence="1">
    <location>
        <begin position="87"/>
        <end position="104"/>
    </location>
</feature>
<dbReference type="AlphaFoldDB" id="A0A382N8P1"/>
<feature type="transmembrane region" description="Helical" evidence="1">
    <location>
        <begin position="46"/>
        <end position="66"/>
    </location>
</feature>
<evidence type="ECO:0000259" key="2">
    <source>
        <dbReference type="Pfam" id="PF07331"/>
    </source>
</evidence>
<organism evidence="3">
    <name type="scientific">marine metagenome</name>
    <dbReference type="NCBI Taxonomy" id="408172"/>
    <lineage>
        <taxon>unclassified sequences</taxon>
        <taxon>metagenomes</taxon>
        <taxon>ecological metagenomes</taxon>
    </lineage>
</organism>
<feature type="transmembrane region" description="Helical" evidence="1">
    <location>
        <begin position="110"/>
        <end position="126"/>
    </location>
</feature>
<accession>A0A382N8P1</accession>
<feature type="transmembrane region" description="Helical" evidence="1">
    <location>
        <begin position="133"/>
        <end position="154"/>
    </location>
</feature>